<protein>
    <submittedName>
        <fullName evidence="10">Cullin 1</fullName>
    </submittedName>
</protein>
<dbReference type="Proteomes" id="UP000324629">
    <property type="component" value="Unassembled WGS sequence"/>
</dbReference>
<comment type="caution">
    <text evidence="10">The sequence shown here is derived from an EMBL/GenBank/DDBJ whole genome shotgun (WGS) entry which is preliminary data.</text>
</comment>
<evidence type="ECO:0000256" key="3">
    <source>
        <dbReference type="ARBA" id="ARBA00022499"/>
    </source>
</evidence>
<evidence type="ECO:0000256" key="7">
    <source>
        <dbReference type="RuleBase" id="RU003829"/>
    </source>
</evidence>
<feature type="domain" description="Cullin family profile" evidence="9">
    <location>
        <begin position="353"/>
        <end position="463"/>
    </location>
</feature>
<dbReference type="EMBL" id="QNGE01002004">
    <property type="protein sequence ID" value="KAA3676406.1"/>
    <property type="molecule type" value="Genomic_DNA"/>
</dbReference>
<dbReference type="InterPro" id="IPR016158">
    <property type="entry name" value="Cullin_homology"/>
</dbReference>
<feature type="region of interest" description="Disordered" evidence="8">
    <location>
        <begin position="72"/>
        <end position="91"/>
    </location>
</feature>
<dbReference type="InterPro" id="IPR001373">
    <property type="entry name" value="Cullin_N"/>
</dbReference>
<dbReference type="GO" id="GO:0031625">
    <property type="term" value="F:ubiquitin protein ligase binding"/>
    <property type="evidence" value="ECO:0007669"/>
    <property type="project" value="InterPro"/>
</dbReference>
<evidence type="ECO:0000313" key="11">
    <source>
        <dbReference type="Proteomes" id="UP000324629"/>
    </source>
</evidence>
<dbReference type="SMART" id="SM00182">
    <property type="entry name" value="CULLIN"/>
    <property type="match status" value="1"/>
</dbReference>
<dbReference type="InterPro" id="IPR016157">
    <property type="entry name" value="Cullin_CS"/>
</dbReference>
<dbReference type="InterPro" id="IPR016159">
    <property type="entry name" value="Cullin_repeat-like_dom_sf"/>
</dbReference>
<dbReference type="SUPFAM" id="SSF75632">
    <property type="entry name" value="Cullin homology domain"/>
    <property type="match status" value="1"/>
</dbReference>
<comment type="pathway">
    <text evidence="1">Protein modification; protein ubiquitination.</text>
</comment>
<dbReference type="SMART" id="SM00884">
    <property type="entry name" value="Cullin_Nedd8"/>
    <property type="match status" value="1"/>
</dbReference>
<dbReference type="Gene3D" id="1.20.1310.10">
    <property type="entry name" value="Cullin Repeats"/>
    <property type="match status" value="3"/>
</dbReference>
<dbReference type="InterPro" id="IPR036388">
    <property type="entry name" value="WH-like_DNA-bd_sf"/>
</dbReference>
<evidence type="ECO:0000256" key="4">
    <source>
        <dbReference type="ARBA" id="ARBA00022786"/>
    </source>
</evidence>
<evidence type="ECO:0000256" key="5">
    <source>
        <dbReference type="ARBA" id="ARBA00022843"/>
    </source>
</evidence>
<dbReference type="FunFam" id="1.20.1310.10:FF:000007">
    <property type="entry name" value="Cullin 1"/>
    <property type="match status" value="1"/>
</dbReference>
<sequence length="623" mass="71108">MVHLRSLFTVTCVQLSKLALITWREHLLKPHSRVLISAILREIDRERHGEVLSTVRLRKIIECLVELGITSDTHSHPSPSSGNQPLSEHLSGLMGATSSRLPTTPIIAGMQPNPEWGFTAPVPTARENLHRVSSSVGTVSAPLPTDCTSPGSITLSAEAGLSVYQEYFERNFLSETERYYRLESVQSLQSNTVPEYLQKVEMRLNEERVRVQAYLHVSTLPKLILSCEQYLLREHIDRLTSEFVHLLNDDREEDIWRMYRLVGHFPNGMRTLVSMVEDHVAEKGSEALRQVAQSALNDPKLFIDTILRVHRKNYNLVLSAFACDPAFARALDKGCERFINRNAVTELAGSARKSPELLAKYADFLLKKSPKDMQIDDLEETLSQVMNVFKYIEDKDVFQKFYSKTLARRLVYNQSISEDAEASMISKLKEACGFEYTAKLQRMFQDVNATRELNAKFSDYVQSRESASGTLLLKGGNGFQYHDPQLKCLAISSPDPFFYPTRVGAVSYMFLVVLPRTSYRTQAQLVLPLISWRSGHKLYENPLHFSSRCPLLILIGSEFACIVRIMKTRKVMKHQQLINEVITQLSARFKPAITLIKRCITDLIDREYLKRDSTERDTYEYLA</sequence>
<dbReference type="Gene3D" id="1.10.10.10">
    <property type="entry name" value="Winged helix-like DNA-binding domain superfamily/Winged helix DNA-binding domain"/>
    <property type="match status" value="1"/>
</dbReference>
<dbReference type="InterPro" id="IPR019559">
    <property type="entry name" value="Cullin_neddylation_domain"/>
</dbReference>
<proteinExistence type="inferred from homology"/>
<accession>A0A5J4NLB9</accession>
<keyword evidence="4" id="KW-0833">Ubl conjugation pathway</keyword>
<dbReference type="InterPro" id="IPR036317">
    <property type="entry name" value="Cullin_homology_sf"/>
</dbReference>
<dbReference type="PROSITE" id="PS01256">
    <property type="entry name" value="CULLIN_1"/>
    <property type="match status" value="1"/>
</dbReference>
<dbReference type="PANTHER" id="PTHR11932">
    <property type="entry name" value="CULLIN"/>
    <property type="match status" value="1"/>
</dbReference>
<dbReference type="FunFam" id="1.10.10.10:FF:000014">
    <property type="entry name" value="Cullin 1"/>
    <property type="match status" value="1"/>
</dbReference>
<dbReference type="AlphaFoldDB" id="A0A5J4NLB9"/>
<dbReference type="FunFam" id="1.20.1310.10:FF:000019">
    <property type="entry name" value="Cullin 1"/>
    <property type="match status" value="1"/>
</dbReference>
<dbReference type="GO" id="GO:0006511">
    <property type="term" value="P:ubiquitin-dependent protein catabolic process"/>
    <property type="evidence" value="ECO:0007669"/>
    <property type="project" value="InterPro"/>
</dbReference>
<evidence type="ECO:0000313" key="10">
    <source>
        <dbReference type="EMBL" id="KAA3676406.1"/>
    </source>
</evidence>
<name>A0A5J4NLB9_9TREM</name>
<comment type="similarity">
    <text evidence="2 6 7">Belongs to the cullin family.</text>
</comment>
<reference evidence="10 11" key="1">
    <citation type="journal article" date="2019" name="Gigascience">
        <title>Whole-genome sequence of the oriental lung fluke Paragonimus westermani.</title>
        <authorList>
            <person name="Oey H."/>
            <person name="Zakrzewski M."/>
            <person name="Narain K."/>
            <person name="Devi K.R."/>
            <person name="Agatsuma T."/>
            <person name="Nawaratna S."/>
            <person name="Gobert G.N."/>
            <person name="Jones M.K."/>
            <person name="Ragan M.A."/>
            <person name="McManus D.P."/>
            <person name="Krause L."/>
        </authorList>
    </citation>
    <scope>NUCLEOTIDE SEQUENCE [LARGE SCALE GENOMIC DNA]</scope>
    <source>
        <strain evidence="10 11">IND2009</strain>
    </source>
</reference>
<dbReference type="SUPFAM" id="SSF46785">
    <property type="entry name" value="Winged helix' DNA-binding domain"/>
    <property type="match status" value="1"/>
</dbReference>
<dbReference type="PROSITE" id="PS50069">
    <property type="entry name" value="CULLIN_2"/>
    <property type="match status" value="1"/>
</dbReference>
<evidence type="ECO:0000256" key="1">
    <source>
        <dbReference type="ARBA" id="ARBA00004906"/>
    </source>
</evidence>
<dbReference type="Pfam" id="PF00888">
    <property type="entry name" value="Cullin"/>
    <property type="match status" value="2"/>
</dbReference>
<evidence type="ECO:0000256" key="6">
    <source>
        <dbReference type="PROSITE-ProRule" id="PRU00330"/>
    </source>
</evidence>
<keyword evidence="5" id="KW-0832">Ubl conjugation</keyword>
<evidence type="ECO:0000259" key="9">
    <source>
        <dbReference type="PROSITE" id="PS50069"/>
    </source>
</evidence>
<dbReference type="GO" id="GO:0031461">
    <property type="term" value="C:cullin-RING ubiquitin ligase complex"/>
    <property type="evidence" value="ECO:0007669"/>
    <property type="project" value="InterPro"/>
</dbReference>
<dbReference type="Pfam" id="PF10557">
    <property type="entry name" value="Cullin_Nedd8"/>
    <property type="match status" value="1"/>
</dbReference>
<keyword evidence="3" id="KW-1017">Isopeptide bond</keyword>
<evidence type="ECO:0000256" key="2">
    <source>
        <dbReference type="ARBA" id="ARBA00006019"/>
    </source>
</evidence>
<keyword evidence="11" id="KW-1185">Reference proteome</keyword>
<feature type="compositionally biased region" description="Low complexity" evidence="8">
    <location>
        <begin position="72"/>
        <end position="81"/>
    </location>
</feature>
<dbReference type="InterPro" id="IPR045093">
    <property type="entry name" value="Cullin"/>
</dbReference>
<dbReference type="InterPro" id="IPR036390">
    <property type="entry name" value="WH_DNA-bd_sf"/>
</dbReference>
<evidence type="ECO:0000256" key="8">
    <source>
        <dbReference type="SAM" id="MobiDB-lite"/>
    </source>
</evidence>
<organism evidence="10 11">
    <name type="scientific">Paragonimus westermani</name>
    <dbReference type="NCBI Taxonomy" id="34504"/>
    <lineage>
        <taxon>Eukaryota</taxon>
        <taxon>Metazoa</taxon>
        <taxon>Spiralia</taxon>
        <taxon>Lophotrochozoa</taxon>
        <taxon>Platyhelminthes</taxon>
        <taxon>Trematoda</taxon>
        <taxon>Digenea</taxon>
        <taxon>Plagiorchiida</taxon>
        <taxon>Troglotremata</taxon>
        <taxon>Troglotrematidae</taxon>
        <taxon>Paragonimus</taxon>
    </lineage>
</organism>
<dbReference type="SUPFAM" id="SSF74788">
    <property type="entry name" value="Cullin repeat-like"/>
    <property type="match status" value="1"/>
</dbReference>
<gene>
    <name evidence="10" type="ORF">DEA37_0015167</name>
</gene>